<dbReference type="EMBL" id="VSRR010027491">
    <property type="protein sequence ID" value="MPC68221.1"/>
    <property type="molecule type" value="Genomic_DNA"/>
</dbReference>
<gene>
    <name evidence="2" type="ORF">E2C01_062418</name>
</gene>
<feature type="compositionally biased region" description="Basic and acidic residues" evidence="1">
    <location>
        <begin position="34"/>
        <end position="54"/>
    </location>
</feature>
<feature type="region of interest" description="Disordered" evidence="1">
    <location>
        <begin position="20"/>
        <end position="59"/>
    </location>
</feature>
<evidence type="ECO:0000313" key="3">
    <source>
        <dbReference type="Proteomes" id="UP000324222"/>
    </source>
</evidence>
<name>A0A5B7H6E0_PORTR</name>
<accession>A0A5B7H6E0</accession>
<evidence type="ECO:0000256" key="1">
    <source>
        <dbReference type="SAM" id="MobiDB-lite"/>
    </source>
</evidence>
<dbReference type="Proteomes" id="UP000324222">
    <property type="component" value="Unassembled WGS sequence"/>
</dbReference>
<proteinExistence type="predicted"/>
<organism evidence="2 3">
    <name type="scientific">Portunus trituberculatus</name>
    <name type="common">Swimming crab</name>
    <name type="synonym">Neptunus trituberculatus</name>
    <dbReference type="NCBI Taxonomy" id="210409"/>
    <lineage>
        <taxon>Eukaryota</taxon>
        <taxon>Metazoa</taxon>
        <taxon>Ecdysozoa</taxon>
        <taxon>Arthropoda</taxon>
        <taxon>Crustacea</taxon>
        <taxon>Multicrustacea</taxon>
        <taxon>Malacostraca</taxon>
        <taxon>Eumalacostraca</taxon>
        <taxon>Eucarida</taxon>
        <taxon>Decapoda</taxon>
        <taxon>Pleocyemata</taxon>
        <taxon>Brachyura</taxon>
        <taxon>Eubrachyura</taxon>
        <taxon>Portunoidea</taxon>
        <taxon>Portunidae</taxon>
        <taxon>Portuninae</taxon>
        <taxon>Portunus</taxon>
    </lineage>
</organism>
<sequence length="87" mass="9509">MIVVMRVIHTEASCALGIITPSAHPPNHATQSDVTRESGEQGEGEGRERERGRGVEGGQMAREAVSVGTYVYQQLVMRQPRLNADTF</sequence>
<dbReference type="AlphaFoldDB" id="A0A5B7H6E0"/>
<evidence type="ECO:0000313" key="2">
    <source>
        <dbReference type="EMBL" id="MPC68221.1"/>
    </source>
</evidence>
<protein>
    <submittedName>
        <fullName evidence="2">Uncharacterized protein</fullName>
    </submittedName>
</protein>
<comment type="caution">
    <text evidence="2">The sequence shown here is derived from an EMBL/GenBank/DDBJ whole genome shotgun (WGS) entry which is preliminary data.</text>
</comment>
<reference evidence="2 3" key="1">
    <citation type="submission" date="2019-05" db="EMBL/GenBank/DDBJ databases">
        <title>Another draft genome of Portunus trituberculatus and its Hox gene families provides insights of decapod evolution.</title>
        <authorList>
            <person name="Jeong J.-H."/>
            <person name="Song I."/>
            <person name="Kim S."/>
            <person name="Choi T."/>
            <person name="Kim D."/>
            <person name="Ryu S."/>
            <person name="Kim W."/>
        </authorList>
    </citation>
    <scope>NUCLEOTIDE SEQUENCE [LARGE SCALE GENOMIC DNA]</scope>
    <source>
        <tissue evidence="2">Muscle</tissue>
    </source>
</reference>
<keyword evidence="3" id="KW-1185">Reference proteome</keyword>